<dbReference type="InterPro" id="IPR008841">
    <property type="entry name" value="Siphovirus-type_tail_N"/>
</dbReference>
<feature type="domain" description="Siphovirus-type tail component RIFT-related" evidence="1">
    <location>
        <begin position="11"/>
        <end position="127"/>
    </location>
</feature>
<dbReference type="EMBL" id="JACRWE010000002">
    <property type="protein sequence ID" value="MBC5996381.1"/>
    <property type="molecule type" value="Genomic_DNA"/>
</dbReference>
<evidence type="ECO:0000313" key="4">
    <source>
        <dbReference type="Proteomes" id="UP000609849"/>
    </source>
</evidence>
<accession>A0ABR7JP53</accession>
<organism evidence="3 4">
    <name type="scientific">Romboutsia faecis</name>
    <dbReference type="NCBI Taxonomy" id="2764597"/>
    <lineage>
        <taxon>Bacteria</taxon>
        <taxon>Bacillati</taxon>
        <taxon>Bacillota</taxon>
        <taxon>Clostridia</taxon>
        <taxon>Peptostreptococcales</taxon>
        <taxon>Peptostreptococcaceae</taxon>
        <taxon>Romboutsia</taxon>
    </lineage>
</organism>
<dbReference type="Proteomes" id="UP000609849">
    <property type="component" value="Unassembled WGS sequence"/>
</dbReference>
<dbReference type="Gene3D" id="2.40.30.200">
    <property type="match status" value="1"/>
</dbReference>
<dbReference type="Gene3D" id="2.60.120.860">
    <property type="match status" value="1"/>
</dbReference>
<protein>
    <submittedName>
        <fullName evidence="3">Phage tail family protein</fullName>
    </submittedName>
</protein>
<keyword evidence="4" id="KW-1185">Reference proteome</keyword>
<sequence>MYQKIKYISSLGEIDFKNSEPIILQSITGLSETKAEHTTTKYINQDGEKYEKSNLNKKEIVIKFLLIGNSHEDYINYRNKILRVINPKAGEGELIYSYGDIQRSIKLVPDESPTMPIKSNTKFAECEVVLLAHDPYMKDVMEYGEEICTWVGGMSFKFSLPLSFKKRGETKQNIYNNGHVETPIKIYFKGPANNPCVINHSTGEFIKVNRELTSDDTLIINTEFSNKTVEIERNGVRTNAFNYIDLDSTFFKLRVGDNLIEYTTENNLTPQSVEIRYRNRYIGI</sequence>
<evidence type="ECO:0000259" key="2">
    <source>
        <dbReference type="Pfam" id="PF22768"/>
    </source>
</evidence>
<evidence type="ECO:0000259" key="1">
    <source>
        <dbReference type="Pfam" id="PF05709"/>
    </source>
</evidence>
<evidence type="ECO:0000313" key="3">
    <source>
        <dbReference type="EMBL" id="MBC5996381.1"/>
    </source>
</evidence>
<feature type="domain" description="Siphovirus-type tail component C-terminal" evidence="2">
    <location>
        <begin position="177"/>
        <end position="281"/>
    </location>
</feature>
<gene>
    <name evidence="3" type="ORF">H8923_06365</name>
</gene>
<comment type="caution">
    <text evidence="3">The sequence shown here is derived from an EMBL/GenBank/DDBJ whole genome shotgun (WGS) entry which is preliminary data.</text>
</comment>
<dbReference type="InterPro" id="IPR054738">
    <property type="entry name" value="Siphovirus-type_tail_C"/>
</dbReference>
<name>A0ABR7JP53_9FIRM</name>
<reference evidence="3 4" key="1">
    <citation type="submission" date="2020-08" db="EMBL/GenBank/DDBJ databases">
        <authorList>
            <person name="Liu C."/>
            <person name="Sun Q."/>
        </authorList>
    </citation>
    <scope>NUCLEOTIDE SEQUENCE [LARGE SCALE GENOMIC DNA]</scope>
    <source>
        <strain evidence="3 4">NSJ-18</strain>
    </source>
</reference>
<dbReference type="Pfam" id="PF05709">
    <property type="entry name" value="Sipho_tail"/>
    <property type="match status" value="1"/>
</dbReference>
<dbReference type="Pfam" id="PF22768">
    <property type="entry name" value="SPP1_Dit"/>
    <property type="match status" value="1"/>
</dbReference>
<proteinExistence type="predicted"/>